<dbReference type="SUPFAM" id="SSF81653">
    <property type="entry name" value="Calcium ATPase, transduction domain A"/>
    <property type="match status" value="1"/>
</dbReference>
<dbReference type="InterPro" id="IPR001757">
    <property type="entry name" value="P_typ_ATPase"/>
</dbReference>
<dbReference type="GO" id="GO:0016887">
    <property type="term" value="F:ATP hydrolysis activity"/>
    <property type="evidence" value="ECO:0007669"/>
    <property type="project" value="InterPro"/>
</dbReference>
<dbReference type="Proteomes" id="UP000094795">
    <property type="component" value="Unassembled WGS sequence"/>
</dbReference>
<dbReference type="Pfam" id="PF00122">
    <property type="entry name" value="E1-E2_ATPase"/>
    <property type="match status" value="1"/>
</dbReference>
<dbReference type="PANTHER" id="PTHR46594">
    <property type="entry name" value="P-TYPE CATION-TRANSPORTING ATPASE"/>
    <property type="match status" value="1"/>
</dbReference>
<name>A0A1C1YW73_9HYPH</name>
<dbReference type="Pfam" id="PF00702">
    <property type="entry name" value="Hydrolase"/>
    <property type="match status" value="1"/>
</dbReference>
<keyword evidence="11" id="KW-1185">Reference proteome</keyword>
<feature type="transmembrane region" description="Helical" evidence="8">
    <location>
        <begin position="141"/>
        <end position="161"/>
    </location>
</feature>
<dbReference type="InterPro" id="IPR036412">
    <property type="entry name" value="HAD-like_sf"/>
</dbReference>
<feature type="transmembrane region" description="Helical" evidence="8">
    <location>
        <begin position="173"/>
        <end position="194"/>
    </location>
</feature>
<keyword evidence="8" id="KW-1003">Cell membrane</keyword>
<evidence type="ECO:0000313" key="11">
    <source>
        <dbReference type="Proteomes" id="UP000094795"/>
    </source>
</evidence>
<gene>
    <name evidence="10" type="ORF">AWJ14_02815</name>
</gene>
<dbReference type="InterPro" id="IPR017969">
    <property type="entry name" value="Heavy-metal-associated_CS"/>
</dbReference>
<dbReference type="NCBIfam" id="TIGR01512">
    <property type="entry name" value="ATPase-IB2_Cd"/>
    <property type="match status" value="1"/>
</dbReference>
<protein>
    <submittedName>
        <fullName evidence="10">Nitrogen fixation protein FixI</fullName>
    </submittedName>
</protein>
<dbReference type="PROSITE" id="PS00154">
    <property type="entry name" value="ATPASE_E1_E2"/>
    <property type="match status" value="1"/>
</dbReference>
<keyword evidence="6 8" id="KW-1133">Transmembrane helix</keyword>
<comment type="similarity">
    <text evidence="2 8">Belongs to the cation transport ATPase (P-type) (TC 3.A.3) family. Type IB subfamily.</text>
</comment>
<reference evidence="10 11" key="1">
    <citation type="submission" date="2015-12" db="EMBL/GenBank/DDBJ databases">
        <authorList>
            <person name="Shamseldin A."/>
            <person name="Moawad H."/>
            <person name="Abd El-Rahim W.M."/>
            <person name="Sadowsky M.J."/>
        </authorList>
    </citation>
    <scope>NUCLEOTIDE SEQUENCE [LARGE SCALE GENOMIC DNA]</scope>
    <source>
        <strain evidence="10 11">JC234</strain>
    </source>
</reference>
<evidence type="ECO:0000256" key="6">
    <source>
        <dbReference type="ARBA" id="ARBA00022989"/>
    </source>
</evidence>
<dbReference type="STRING" id="1480615.AWJ14_02815"/>
<feature type="transmembrane region" description="Helical" evidence="8">
    <location>
        <begin position="389"/>
        <end position="409"/>
    </location>
</feature>
<dbReference type="OrthoDB" id="391538at2"/>
<dbReference type="Gene3D" id="3.40.1110.10">
    <property type="entry name" value="Calcium-transporting ATPase, cytoplasmic domain N"/>
    <property type="match status" value="1"/>
</dbReference>
<dbReference type="GO" id="GO:0005886">
    <property type="term" value="C:plasma membrane"/>
    <property type="evidence" value="ECO:0007669"/>
    <property type="project" value="UniProtKB-SubCell"/>
</dbReference>
<keyword evidence="5" id="KW-1278">Translocase</keyword>
<dbReference type="EMBL" id="LQZT01000012">
    <property type="protein sequence ID" value="OCW57751.1"/>
    <property type="molecule type" value="Genomic_DNA"/>
</dbReference>
<dbReference type="InterPro" id="IPR006121">
    <property type="entry name" value="HMA_dom"/>
</dbReference>
<evidence type="ECO:0000256" key="7">
    <source>
        <dbReference type="ARBA" id="ARBA00023136"/>
    </source>
</evidence>
<keyword evidence="4 8" id="KW-0479">Metal-binding</keyword>
<feature type="transmembrane region" description="Helical" evidence="8">
    <location>
        <begin position="415"/>
        <end position="439"/>
    </location>
</feature>
<dbReference type="GO" id="GO:0046872">
    <property type="term" value="F:metal ion binding"/>
    <property type="evidence" value="ECO:0007669"/>
    <property type="project" value="UniProtKB-KW"/>
</dbReference>
<dbReference type="GO" id="GO:0005524">
    <property type="term" value="F:ATP binding"/>
    <property type="evidence" value="ECO:0007669"/>
    <property type="project" value="UniProtKB-UniRule"/>
</dbReference>
<dbReference type="InterPro" id="IPR018303">
    <property type="entry name" value="ATPase_P-typ_P_site"/>
</dbReference>
<dbReference type="InterPro" id="IPR036163">
    <property type="entry name" value="HMA_dom_sf"/>
</dbReference>
<sequence length="789" mass="82825">MSCCAAGTESAAELQALETQAPSAEEMWLSSRSLGKGLRQVDLIVPGVHCGACIALLEKELPRIKGVDHARVNLSTRRVSVVFADGVARGEAAAGTQPAAARDASTETLLTALGDRLLALGYPAHLPGGADETSDPAMRELLKALAVAGFASMNVMLLSVSVWSGADAATRDLFHWISALIAAPALVYSGRVFFRSAWSALRHGRANMDVPISLGVGLAYAISLHETITHGDHAYFDASVTLLFFLLAGRTLDHMMREKARSAVRNLVRLSPRGAMVIRDDGAREYLALEEIEPGMRLAIAPGDRIPVDGRVVSGCSDMDFAVVNGESAPQLVEAGSLAPAGTLNLTGPLVLEAVRDARNSFLAEMVAMMEAAESGRAGYRRIADRASAIYAPAVHLLALGTFIGWMVVSGDWRMAMLTAVAVLIITCPCALGLAVPVVQVIAAGRLFENGVMVKDGSAMERLAQADHVVFDKTGTLTRGTPVLINAEAVTADHLRLAARIARASRHPLSQALAGFDAVNAELPEFRIRETPGEGVEAVSPSGDVYRLGRAGFALDESEQGAERAADASQVVLSKNGAFLDIFLFSDQLRRGAVQAVTRLSSLGLDAEILSGDREAPVRALANELGVTAYVAGVRPRGKVDRIKALTAAGGKPLMVGDGLNDAPALSAAHVSMAPASAADVGRMAADFVFLHDSLEAVPLAVEVSRKAGSLIRQNFGLAVAYNCVAVPAAVLGHATPLIAALAMSSSSILVVLNSLRLRRKTRIEAFAKPAAARPATPDKEARRLEAAA</sequence>
<evidence type="ECO:0000256" key="5">
    <source>
        <dbReference type="ARBA" id="ARBA00022967"/>
    </source>
</evidence>
<dbReference type="RefSeq" id="WP_066177957.1">
    <property type="nucleotide sequence ID" value="NZ_LQZT01000012.1"/>
</dbReference>
<dbReference type="SUPFAM" id="SSF81665">
    <property type="entry name" value="Calcium ATPase, transmembrane domain M"/>
    <property type="match status" value="1"/>
</dbReference>
<feature type="domain" description="HMA" evidence="9">
    <location>
        <begin position="39"/>
        <end position="113"/>
    </location>
</feature>
<evidence type="ECO:0000256" key="3">
    <source>
        <dbReference type="ARBA" id="ARBA00022692"/>
    </source>
</evidence>
<dbReference type="InterPro" id="IPR008250">
    <property type="entry name" value="ATPase_P-typ_transduc_dom_A_sf"/>
</dbReference>
<dbReference type="NCBIfam" id="TIGR01494">
    <property type="entry name" value="ATPase_P-type"/>
    <property type="match status" value="1"/>
</dbReference>
<dbReference type="InterPro" id="IPR023298">
    <property type="entry name" value="ATPase_P-typ_TM_dom_sf"/>
</dbReference>
<keyword evidence="7 8" id="KW-0472">Membrane</keyword>
<evidence type="ECO:0000256" key="8">
    <source>
        <dbReference type="RuleBase" id="RU362081"/>
    </source>
</evidence>
<dbReference type="Gene3D" id="3.40.50.1000">
    <property type="entry name" value="HAD superfamily/HAD-like"/>
    <property type="match status" value="1"/>
</dbReference>
<dbReference type="InterPro" id="IPR023299">
    <property type="entry name" value="ATPase_P-typ_cyto_dom_N"/>
</dbReference>
<dbReference type="Gene3D" id="2.70.150.10">
    <property type="entry name" value="Calcium-transporting ATPase, cytoplasmic transduction domain A"/>
    <property type="match status" value="1"/>
</dbReference>
<dbReference type="CDD" id="cd00371">
    <property type="entry name" value="HMA"/>
    <property type="match status" value="1"/>
</dbReference>
<feature type="transmembrane region" description="Helical" evidence="8">
    <location>
        <begin position="715"/>
        <end position="732"/>
    </location>
</feature>
<dbReference type="InterPro" id="IPR023214">
    <property type="entry name" value="HAD_sf"/>
</dbReference>
<dbReference type="InterPro" id="IPR059000">
    <property type="entry name" value="ATPase_P-type_domA"/>
</dbReference>
<dbReference type="SUPFAM" id="SSF55008">
    <property type="entry name" value="HMA, heavy metal-associated domain"/>
    <property type="match status" value="1"/>
</dbReference>
<dbReference type="GO" id="GO:0015662">
    <property type="term" value="F:P-type ion transporter activity"/>
    <property type="evidence" value="ECO:0007669"/>
    <property type="project" value="UniProtKB-ARBA"/>
</dbReference>
<dbReference type="SUPFAM" id="SSF56784">
    <property type="entry name" value="HAD-like"/>
    <property type="match status" value="1"/>
</dbReference>
<evidence type="ECO:0000256" key="2">
    <source>
        <dbReference type="ARBA" id="ARBA00006024"/>
    </source>
</evidence>
<dbReference type="GO" id="GO:0019829">
    <property type="term" value="F:ATPase-coupled monoatomic cation transmembrane transporter activity"/>
    <property type="evidence" value="ECO:0007669"/>
    <property type="project" value="InterPro"/>
</dbReference>
<dbReference type="AlphaFoldDB" id="A0A1C1YW73"/>
<keyword evidence="8" id="KW-0067">ATP-binding</keyword>
<dbReference type="GO" id="GO:0030001">
    <property type="term" value="P:metal ion transport"/>
    <property type="evidence" value="ECO:0007669"/>
    <property type="project" value="UniProtKB-ARBA"/>
</dbReference>
<evidence type="ECO:0000259" key="9">
    <source>
        <dbReference type="PROSITE" id="PS50846"/>
    </source>
</evidence>
<dbReference type="NCBIfam" id="TIGR01511">
    <property type="entry name" value="ATPase-IB1_Cu"/>
    <property type="match status" value="1"/>
</dbReference>
<evidence type="ECO:0000256" key="4">
    <source>
        <dbReference type="ARBA" id="ARBA00022723"/>
    </source>
</evidence>
<dbReference type="PROSITE" id="PS01047">
    <property type="entry name" value="HMA_1"/>
    <property type="match status" value="1"/>
</dbReference>
<organism evidence="10 11">
    <name type="scientific">Hoeflea olei</name>
    <dbReference type="NCBI Taxonomy" id="1480615"/>
    <lineage>
        <taxon>Bacteria</taxon>
        <taxon>Pseudomonadati</taxon>
        <taxon>Pseudomonadota</taxon>
        <taxon>Alphaproteobacteria</taxon>
        <taxon>Hyphomicrobiales</taxon>
        <taxon>Rhizobiaceae</taxon>
        <taxon>Hoeflea</taxon>
    </lineage>
</organism>
<comment type="caution">
    <text evidence="10">The sequence shown here is derived from an EMBL/GenBank/DDBJ whole genome shotgun (WGS) entry which is preliminary data.</text>
</comment>
<evidence type="ECO:0000256" key="1">
    <source>
        <dbReference type="ARBA" id="ARBA00004370"/>
    </source>
</evidence>
<feature type="transmembrane region" description="Helical" evidence="8">
    <location>
        <begin position="738"/>
        <end position="756"/>
    </location>
</feature>
<dbReference type="PROSITE" id="PS50846">
    <property type="entry name" value="HMA_2"/>
    <property type="match status" value="1"/>
</dbReference>
<keyword evidence="8" id="KW-0547">Nucleotide-binding</keyword>
<dbReference type="Pfam" id="PF00403">
    <property type="entry name" value="HMA"/>
    <property type="match status" value="1"/>
</dbReference>
<dbReference type="NCBIfam" id="TIGR01525">
    <property type="entry name" value="ATPase-IB_hvy"/>
    <property type="match status" value="1"/>
</dbReference>
<dbReference type="PANTHER" id="PTHR46594:SF4">
    <property type="entry name" value="P-TYPE CATION-TRANSPORTING ATPASE"/>
    <property type="match status" value="1"/>
</dbReference>
<dbReference type="CDD" id="cd02092">
    <property type="entry name" value="P-type_ATPase_FixI-like"/>
    <property type="match status" value="1"/>
</dbReference>
<dbReference type="Gene3D" id="3.30.70.100">
    <property type="match status" value="1"/>
</dbReference>
<proteinExistence type="inferred from homology"/>
<evidence type="ECO:0000313" key="10">
    <source>
        <dbReference type="EMBL" id="OCW57751.1"/>
    </source>
</evidence>
<dbReference type="InterPro" id="IPR027256">
    <property type="entry name" value="P-typ_ATPase_IB"/>
</dbReference>
<accession>A0A1C1YW73</accession>
<comment type="subcellular location">
    <subcellularLocation>
        <location evidence="8">Cell membrane</location>
    </subcellularLocation>
    <subcellularLocation>
        <location evidence="1">Membrane</location>
    </subcellularLocation>
</comment>
<keyword evidence="3 8" id="KW-0812">Transmembrane</keyword>
<dbReference type="PRINTS" id="PR00119">
    <property type="entry name" value="CATATPASE"/>
</dbReference>